<comment type="caution">
    <text evidence="1">The sequence shown here is derived from an EMBL/GenBank/DDBJ whole genome shotgun (WGS) entry which is preliminary data.</text>
</comment>
<name>A0AAV9I4A4_9RHOD</name>
<reference evidence="1 2" key="1">
    <citation type="submission" date="2022-07" db="EMBL/GenBank/DDBJ databases">
        <title>Genome-wide signatures of adaptation to extreme environments.</title>
        <authorList>
            <person name="Cho C.H."/>
            <person name="Yoon H.S."/>
        </authorList>
    </citation>
    <scope>NUCLEOTIDE SEQUENCE [LARGE SCALE GENOMIC DNA]</scope>
    <source>
        <strain evidence="1 2">108.79 E11</strain>
    </source>
</reference>
<dbReference type="EMBL" id="JANCYU010000012">
    <property type="protein sequence ID" value="KAK4523194.1"/>
    <property type="molecule type" value="Genomic_DNA"/>
</dbReference>
<keyword evidence="2" id="KW-1185">Reference proteome</keyword>
<sequence>MSQEDEDKDKLTLHLLDWIDAYAAVQEVITKRLADIIHLLSREKFHARGGGERLDVLLLDQRPHPATCKCTPNEKSLNASTDWPLSTNLLQHFSWSVIHESKESDLEEFCLSPTLKEARKMSHNLISLVLEAVNIQGEINHLLEILSQHLSESNEDRDDSFAKMEHTSH</sequence>
<proteinExistence type="predicted"/>
<protein>
    <submittedName>
        <fullName evidence="1">Uncharacterized protein</fullName>
    </submittedName>
</protein>
<evidence type="ECO:0000313" key="1">
    <source>
        <dbReference type="EMBL" id="KAK4523194.1"/>
    </source>
</evidence>
<accession>A0AAV9I4A4</accession>
<gene>
    <name evidence="1" type="ORF">GAYE_PCTG44G1086</name>
</gene>
<dbReference type="AlphaFoldDB" id="A0AAV9I4A4"/>
<dbReference type="Proteomes" id="UP001300502">
    <property type="component" value="Unassembled WGS sequence"/>
</dbReference>
<evidence type="ECO:0000313" key="2">
    <source>
        <dbReference type="Proteomes" id="UP001300502"/>
    </source>
</evidence>
<organism evidence="1 2">
    <name type="scientific">Galdieria yellowstonensis</name>
    <dbReference type="NCBI Taxonomy" id="3028027"/>
    <lineage>
        <taxon>Eukaryota</taxon>
        <taxon>Rhodophyta</taxon>
        <taxon>Bangiophyceae</taxon>
        <taxon>Galdieriales</taxon>
        <taxon>Galdieriaceae</taxon>
        <taxon>Galdieria</taxon>
    </lineage>
</organism>